<dbReference type="InterPro" id="IPR036389">
    <property type="entry name" value="RNase_III_sf"/>
</dbReference>
<dbReference type="Proteomes" id="UP000076154">
    <property type="component" value="Unassembled WGS sequence"/>
</dbReference>
<sequence>MESSSPVSLVAGIPSDTTTTRHIDNLVFQAVMRFMLDPSTPPFWILLPLPQAKWQYIFSLTREAHDSLELIGDLLFASALYTVLHQVFPDRESTFYSHIHNVLCRNQVFAALFFNAGVPLAVVQEHTKSFADIFEVTLAVYIGKGDIKPLEKWVKKNFRPLLMVACKVLDGLDSTIPPTIPIDGSPIAPTLPIEHKKRPRTEASPPVSPPPPKRPRRQNVLGELTNSSSLPFASSSQNGTVAVHRFLPALNSATPSEASSSVRDESGPSLSPIDDTNNLCSSP</sequence>
<dbReference type="GO" id="GO:0004525">
    <property type="term" value="F:ribonuclease III activity"/>
    <property type="evidence" value="ECO:0007669"/>
    <property type="project" value="InterPro"/>
</dbReference>
<gene>
    <name evidence="2" type="ORF">Hypma_010632</name>
</gene>
<name>A0A369JR67_HYPMA</name>
<dbReference type="InParanoid" id="A0A369JR67"/>
<reference evidence="2" key="1">
    <citation type="submission" date="2018-04" db="EMBL/GenBank/DDBJ databases">
        <title>Whole genome sequencing of Hypsizygus marmoreus.</title>
        <authorList>
            <person name="Choi I.-G."/>
            <person name="Min B."/>
            <person name="Kim J.-G."/>
            <person name="Kim S."/>
            <person name="Oh Y.-L."/>
            <person name="Kong W.-S."/>
            <person name="Park H."/>
            <person name="Jeong J."/>
            <person name="Song E.-S."/>
        </authorList>
    </citation>
    <scope>NUCLEOTIDE SEQUENCE [LARGE SCALE GENOMIC DNA]</scope>
    <source>
        <strain evidence="2">51987-8</strain>
    </source>
</reference>
<keyword evidence="3" id="KW-1185">Reference proteome</keyword>
<dbReference type="Gene3D" id="1.10.1520.10">
    <property type="entry name" value="Ribonuclease III domain"/>
    <property type="match status" value="1"/>
</dbReference>
<evidence type="ECO:0008006" key="4">
    <source>
        <dbReference type="Google" id="ProtNLM"/>
    </source>
</evidence>
<proteinExistence type="predicted"/>
<evidence type="ECO:0000313" key="3">
    <source>
        <dbReference type="Proteomes" id="UP000076154"/>
    </source>
</evidence>
<feature type="region of interest" description="Disordered" evidence="1">
    <location>
        <begin position="180"/>
        <end position="219"/>
    </location>
</feature>
<feature type="region of interest" description="Disordered" evidence="1">
    <location>
        <begin position="251"/>
        <end position="283"/>
    </location>
</feature>
<dbReference type="AlphaFoldDB" id="A0A369JR67"/>
<dbReference type="SUPFAM" id="SSF69065">
    <property type="entry name" value="RNase III domain-like"/>
    <property type="match status" value="1"/>
</dbReference>
<feature type="compositionally biased region" description="Polar residues" evidence="1">
    <location>
        <begin position="251"/>
        <end position="261"/>
    </location>
</feature>
<feature type="compositionally biased region" description="Polar residues" evidence="1">
    <location>
        <begin position="274"/>
        <end position="283"/>
    </location>
</feature>
<protein>
    <recommendedName>
        <fullName evidence="4">RNase III domain-containing protein</fullName>
    </recommendedName>
</protein>
<comment type="caution">
    <text evidence="2">The sequence shown here is derived from an EMBL/GenBank/DDBJ whole genome shotgun (WGS) entry which is preliminary data.</text>
</comment>
<dbReference type="GO" id="GO:0006396">
    <property type="term" value="P:RNA processing"/>
    <property type="evidence" value="ECO:0007669"/>
    <property type="project" value="InterPro"/>
</dbReference>
<organism evidence="2 3">
    <name type="scientific">Hypsizygus marmoreus</name>
    <name type="common">White beech mushroom</name>
    <name type="synonym">Agaricus marmoreus</name>
    <dbReference type="NCBI Taxonomy" id="39966"/>
    <lineage>
        <taxon>Eukaryota</taxon>
        <taxon>Fungi</taxon>
        <taxon>Dikarya</taxon>
        <taxon>Basidiomycota</taxon>
        <taxon>Agaricomycotina</taxon>
        <taxon>Agaricomycetes</taxon>
        <taxon>Agaricomycetidae</taxon>
        <taxon>Agaricales</taxon>
        <taxon>Tricholomatineae</taxon>
        <taxon>Lyophyllaceae</taxon>
        <taxon>Hypsizygus</taxon>
    </lineage>
</organism>
<accession>A0A369JR67</accession>
<dbReference type="EMBL" id="LUEZ02000052">
    <property type="protein sequence ID" value="RDB22183.1"/>
    <property type="molecule type" value="Genomic_DNA"/>
</dbReference>
<evidence type="ECO:0000313" key="2">
    <source>
        <dbReference type="EMBL" id="RDB22183.1"/>
    </source>
</evidence>
<dbReference type="STRING" id="39966.A0A369JR67"/>
<dbReference type="OrthoDB" id="416741at2759"/>
<evidence type="ECO:0000256" key="1">
    <source>
        <dbReference type="SAM" id="MobiDB-lite"/>
    </source>
</evidence>